<keyword evidence="1" id="KW-0614">Plasmid</keyword>
<dbReference type="AlphaFoldDB" id="F9ZUQ4"/>
<dbReference type="EMBL" id="CP002574">
    <property type="protein sequence ID" value="AEK59572.1"/>
    <property type="molecule type" value="Genomic_DNA"/>
</dbReference>
<dbReference type="Proteomes" id="UP000006135">
    <property type="component" value="Plasmid megaplasmid"/>
</dbReference>
<proteinExistence type="predicted"/>
<protein>
    <submittedName>
        <fullName evidence="1">Uncharacterized protein</fullName>
    </submittedName>
</protein>
<dbReference type="KEGG" id="acu:Atc_m041"/>
<evidence type="ECO:0000313" key="2">
    <source>
        <dbReference type="Proteomes" id="UP000006135"/>
    </source>
</evidence>
<sequence length="77" mass="9107">MEWKPIDGKKKPKAPERVLVAWREKHEAKFVCLRYGILVHWPDGVWTTELREPLSRESLPDFWSRIDPPPAEERIAS</sequence>
<dbReference type="GeneID" id="92932827"/>
<name>F9ZUQ4_ACICS</name>
<gene>
    <name evidence="1" type="ordered locus">Atc_m041</name>
</gene>
<dbReference type="OrthoDB" id="9983906at2"/>
<accession>F9ZUQ4</accession>
<dbReference type="RefSeq" id="WP_014003670.1">
    <property type="nucleotide sequence ID" value="NC_015851.1"/>
</dbReference>
<evidence type="ECO:0000313" key="1">
    <source>
        <dbReference type="EMBL" id="AEK59572.1"/>
    </source>
</evidence>
<organism evidence="1 2">
    <name type="scientific">Acidithiobacillus caldus (strain SM-1)</name>
    <dbReference type="NCBI Taxonomy" id="990288"/>
    <lineage>
        <taxon>Bacteria</taxon>
        <taxon>Pseudomonadati</taxon>
        <taxon>Pseudomonadota</taxon>
        <taxon>Acidithiobacillia</taxon>
        <taxon>Acidithiobacillales</taxon>
        <taxon>Acidithiobacillaceae</taxon>
        <taxon>Acidithiobacillus</taxon>
    </lineage>
</organism>
<geneLocation type="plasmid" evidence="1">
    <name>megaplasmid</name>
</geneLocation>
<reference evidence="1 2" key="1">
    <citation type="journal article" date="2011" name="J. Genet. Genomics">
        <title>Unraveling the Acidithiobacillus caldus complete genome and its central metabolisms for carbon assimilation.</title>
        <authorList>
            <person name="You X.Y."/>
            <person name="Guo X."/>
            <person name="Zheng H.J."/>
            <person name="Zhang M.J."/>
            <person name="Liu L.J."/>
            <person name="Zhu Y.Q."/>
            <person name="Zhu B."/>
            <person name="Wang S.Y."/>
            <person name="Zhao G.P."/>
            <person name="Poetsch A."/>
            <person name="Jiang C.Y."/>
            <person name="Liu S.J."/>
        </authorList>
    </citation>
    <scope>NUCLEOTIDE SEQUENCE [LARGE SCALE GENOMIC DNA]</scope>
    <source>
        <strain evidence="1 2">SM-1</strain>
        <plasmid evidence="2">Plasmid megaplasmid</plasmid>
    </source>
</reference>
<dbReference type="HOGENOM" id="CLU_2630014_0_0_6"/>
<keyword evidence="2" id="KW-1185">Reference proteome</keyword>